<feature type="compositionally biased region" description="Low complexity" evidence="1">
    <location>
        <begin position="39"/>
        <end position="55"/>
    </location>
</feature>
<accession>A0A9D1H2M9</accession>
<gene>
    <name evidence="3" type="ORF">IAA60_02420</name>
</gene>
<feature type="region of interest" description="Disordered" evidence="1">
    <location>
        <begin position="30"/>
        <end position="100"/>
    </location>
</feature>
<organism evidence="3 4">
    <name type="scientific">Candidatus Ornithomonoglobus intestinigallinarum</name>
    <dbReference type="NCBI Taxonomy" id="2840894"/>
    <lineage>
        <taxon>Bacteria</taxon>
        <taxon>Bacillati</taxon>
        <taxon>Bacillota</taxon>
        <taxon>Clostridia</taxon>
        <taxon>Candidatus Ornithomonoglobus</taxon>
    </lineage>
</organism>
<evidence type="ECO:0008006" key="5">
    <source>
        <dbReference type="Google" id="ProtNLM"/>
    </source>
</evidence>
<feature type="chain" id="PRO_5038994670" description="Thioredoxin domain-containing protein" evidence="2">
    <location>
        <begin position="20"/>
        <end position="188"/>
    </location>
</feature>
<dbReference type="AlphaFoldDB" id="A0A9D1H2M9"/>
<reference evidence="3" key="2">
    <citation type="journal article" date="2021" name="PeerJ">
        <title>Extensive microbial diversity within the chicken gut microbiome revealed by metagenomics and culture.</title>
        <authorList>
            <person name="Gilroy R."/>
            <person name="Ravi A."/>
            <person name="Getino M."/>
            <person name="Pursley I."/>
            <person name="Horton D.L."/>
            <person name="Alikhan N.F."/>
            <person name="Baker D."/>
            <person name="Gharbi K."/>
            <person name="Hall N."/>
            <person name="Watson M."/>
            <person name="Adriaenssens E.M."/>
            <person name="Foster-Nyarko E."/>
            <person name="Jarju S."/>
            <person name="Secka A."/>
            <person name="Antonio M."/>
            <person name="Oren A."/>
            <person name="Chaudhuri R.R."/>
            <person name="La Ragione R."/>
            <person name="Hildebrand F."/>
            <person name="Pallen M.J."/>
        </authorList>
    </citation>
    <scope>NUCLEOTIDE SEQUENCE</scope>
    <source>
        <strain evidence="3">CHK181-108</strain>
    </source>
</reference>
<comment type="caution">
    <text evidence="3">The sequence shown here is derived from an EMBL/GenBank/DDBJ whole genome shotgun (WGS) entry which is preliminary data.</text>
</comment>
<evidence type="ECO:0000256" key="2">
    <source>
        <dbReference type="SAM" id="SignalP"/>
    </source>
</evidence>
<dbReference type="PROSITE" id="PS51257">
    <property type="entry name" value="PROKAR_LIPOPROTEIN"/>
    <property type="match status" value="1"/>
</dbReference>
<dbReference type="SUPFAM" id="SSF52833">
    <property type="entry name" value="Thioredoxin-like"/>
    <property type="match status" value="1"/>
</dbReference>
<protein>
    <recommendedName>
        <fullName evidence="5">Thioredoxin domain-containing protein</fullName>
    </recommendedName>
</protein>
<feature type="compositionally biased region" description="Low complexity" evidence="1">
    <location>
        <begin position="70"/>
        <end position="82"/>
    </location>
</feature>
<evidence type="ECO:0000256" key="1">
    <source>
        <dbReference type="SAM" id="MobiDB-lite"/>
    </source>
</evidence>
<name>A0A9D1H2M9_9FIRM</name>
<reference evidence="3" key="1">
    <citation type="submission" date="2020-10" db="EMBL/GenBank/DDBJ databases">
        <authorList>
            <person name="Gilroy R."/>
        </authorList>
    </citation>
    <scope>NUCLEOTIDE SEQUENCE</scope>
    <source>
        <strain evidence="3">CHK181-108</strain>
    </source>
</reference>
<evidence type="ECO:0000313" key="3">
    <source>
        <dbReference type="EMBL" id="HIT84741.1"/>
    </source>
</evidence>
<dbReference type="InterPro" id="IPR036249">
    <property type="entry name" value="Thioredoxin-like_sf"/>
</dbReference>
<dbReference type="Gene3D" id="3.40.30.10">
    <property type="entry name" value="Glutaredoxin"/>
    <property type="match status" value="1"/>
</dbReference>
<keyword evidence="2" id="KW-0732">Signal</keyword>
<evidence type="ECO:0000313" key="4">
    <source>
        <dbReference type="Proteomes" id="UP000824165"/>
    </source>
</evidence>
<sequence length="188" mass="19598">MIKKIIIFASIAALALSLASCGKDGGGSALVDGNGNPVSTAEATAESGAENTENTSAPENGGSENSNAPSGENAGDSAAASENGGGEASEQSSREQVTPTFMFFYSTSDSNYDKAMQAVTELQESYGDRVKFDLRDIDVDTEAKENFPVEGQTPVLIMLNTSNDISAFEFKVDDKSKMEADIKAALGE</sequence>
<feature type="signal peptide" evidence="2">
    <location>
        <begin position="1"/>
        <end position="19"/>
    </location>
</feature>
<dbReference type="Proteomes" id="UP000824165">
    <property type="component" value="Unassembled WGS sequence"/>
</dbReference>
<dbReference type="EMBL" id="DVLU01000020">
    <property type="protein sequence ID" value="HIT84741.1"/>
    <property type="molecule type" value="Genomic_DNA"/>
</dbReference>
<feature type="compositionally biased region" description="Polar residues" evidence="1">
    <location>
        <begin position="56"/>
        <end position="69"/>
    </location>
</feature>
<proteinExistence type="predicted"/>